<keyword evidence="2" id="KW-0812">Transmembrane</keyword>
<evidence type="ECO:0008006" key="5">
    <source>
        <dbReference type="Google" id="ProtNLM"/>
    </source>
</evidence>
<gene>
    <name evidence="3" type="ORF">TrLO_g2747</name>
</gene>
<dbReference type="GO" id="GO:0006506">
    <property type="term" value="P:GPI anchor biosynthetic process"/>
    <property type="evidence" value="ECO:0007669"/>
    <property type="project" value="TreeGrafter"/>
</dbReference>
<comment type="caution">
    <text evidence="3">The sequence shown here is derived from an EMBL/GenBank/DDBJ whole genome shotgun (WGS) entry which is preliminary data.</text>
</comment>
<feature type="transmembrane region" description="Helical" evidence="2">
    <location>
        <begin position="330"/>
        <end position="356"/>
    </location>
</feature>
<dbReference type="Gene3D" id="3.60.10.10">
    <property type="entry name" value="Endonuclease/exonuclease/phosphatase"/>
    <property type="match status" value="1"/>
</dbReference>
<feature type="transmembrane region" description="Helical" evidence="2">
    <location>
        <begin position="267"/>
        <end position="285"/>
    </location>
</feature>
<feature type="transmembrane region" description="Helical" evidence="2">
    <location>
        <begin position="421"/>
        <end position="440"/>
    </location>
</feature>
<sequence length="772" mass="83739">MDVPLWIPLIAQAFLSCYSLTCVIMFQNAVWWHFLNPTNLGFDIMGAGAMAFSFLLLPALGYCIGRKLGSSWEFMLHPLMLIGVYPVILTTGMLGFTTNAAFEGRTVLSTLACGSSFAGHISVLLPPVDQAADSSNPSMNKVVNGMKRNWGYCFNLGLLLLLAVRQILGSSTPNDLTGDLPRDAANLLSFALAALFSTAIIWRSQQPTGWEREDDVFGDGLEGGDDPFLEYDHIDLLPSMTDDKEEEEEDSVGDDGAKTKTKPSPGIFSAAFTLSSCFTLTHSFFNNSGAATKFVGIAPFSGHSVGIFILMILGTALPELPFVRRTHVQFGSVMAMMVGCALMFFAEVYAGCMILALGLPSAWRSAAAVAIEDFAVIGKWQVLQFLSFGGLLIFVHQVCYVGVMMYSHVPVVGPLFGGHSGVWGLMVVAPFVLSMAWRTLPPTVWKAMSVRKLGSTSTQASHAKALSLLLVSICIGLPSVMKRSLNTHYANPLPSSSSLKVMTYNNQNGYTTSGVFNGYCYVDVINSFKPDYVVIPEGDSMHANTGNRDAVDFYSSKLGKYHVNFGPAGNVDAVSVAAMSTRKFEEEGEIVQLPKPTSGDLNRFMLVDHFVVGGQEVIIAGTHFEWFGDPTTQTQFVVDYFEDHDFDSVPVIVTGDFNLEPCGGNMNAPDATAFVPFIDSGWDSVTPMQCSGPIDKDVGGHLCDSNFTTAVIAEGGSEFPSMRYQLDWIMFKGEKLVLLDDEIRNELGLLDAAIPSYCSDHSPLMASFEVLS</sequence>
<organism evidence="3 4">
    <name type="scientific">Triparma laevis f. longispina</name>
    <dbReference type="NCBI Taxonomy" id="1714387"/>
    <lineage>
        <taxon>Eukaryota</taxon>
        <taxon>Sar</taxon>
        <taxon>Stramenopiles</taxon>
        <taxon>Ochrophyta</taxon>
        <taxon>Bolidophyceae</taxon>
        <taxon>Parmales</taxon>
        <taxon>Triparmaceae</taxon>
        <taxon>Triparma</taxon>
    </lineage>
</organism>
<dbReference type="InterPro" id="IPR051916">
    <property type="entry name" value="GPI-anchor_lipid_remodeler"/>
</dbReference>
<protein>
    <recommendedName>
        <fullName evidence="5">Endonuclease/exonuclease/phosphatase domain-containing protein</fullName>
    </recommendedName>
</protein>
<feature type="transmembrane region" description="Helical" evidence="2">
    <location>
        <begin position="149"/>
        <end position="168"/>
    </location>
</feature>
<feature type="transmembrane region" description="Helical" evidence="2">
    <location>
        <begin position="297"/>
        <end position="318"/>
    </location>
</feature>
<dbReference type="PANTHER" id="PTHR14859">
    <property type="entry name" value="CALCOFLUOR WHITE HYPERSENSITIVE PROTEIN PRECURSOR"/>
    <property type="match status" value="1"/>
</dbReference>
<feature type="transmembrane region" description="Helical" evidence="2">
    <location>
        <begin position="76"/>
        <end position="96"/>
    </location>
</feature>
<dbReference type="InterPro" id="IPR036691">
    <property type="entry name" value="Endo/exonu/phosph_ase_sf"/>
</dbReference>
<name>A0A9W7FSI7_9STRA</name>
<dbReference type="AlphaFoldDB" id="A0A9W7FSI7"/>
<evidence type="ECO:0000256" key="2">
    <source>
        <dbReference type="SAM" id="Phobius"/>
    </source>
</evidence>
<proteinExistence type="predicted"/>
<dbReference type="OrthoDB" id="193061at2759"/>
<dbReference type="EMBL" id="BRXW01000328">
    <property type="protein sequence ID" value="GMI18249.1"/>
    <property type="molecule type" value="Genomic_DNA"/>
</dbReference>
<reference evidence="4" key="1">
    <citation type="journal article" date="2023" name="Commun. Biol.">
        <title>Genome analysis of Parmales, the sister group of diatoms, reveals the evolutionary specialization of diatoms from phago-mixotrophs to photoautotrophs.</title>
        <authorList>
            <person name="Ban H."/>
            <person name="Sato S."/>
            <person name="Yoshikawa S."/>
            <person name="Yamada K."/>
            <person name="Nakamura Y."/>
            <person name="Ichinomiya M."/>
            <person name="Sato N."/>
            <person name="Blanc-Mathieu R."/>
            <person name="Endo H."/>
            <person name="Kuwata A."/>
            <person name="Ogata H."/>
        </authorList>
    </citation>
    <scope>NUCLEOTIDE SEQUENCE [LARGE SCALE GENOMIC DNA]</scope>
    <source>
        <strain evidence="4">NIES 3700</strain>
    </source>
</reference>
<feature type="transmembrane region" description="Helical" evidence="2">
    <location>
        <begin position="385"/>
        <end position="409"/>
    </location>
</feature>
<feature type="transmembrane region" description="Helical" evidence="2">
    <location>
        <begin position="184"/>
        <end position="202"/>
    </location>
</feature>
<feature type="transmembrane region" description="Helical" evidence="2">
    <location>
        <begin position="7"/>
        <end position="32"/>
    </location>
</feature>
<evidence type="ECO:0000313" key="3">
    <source>
        <dbReference type="EMBL" id="GMI18249.1"/>
    </source>
</evidence>
<dbReference type="GO" id="GO:0016020">
    <property type="term" value="C:membrane"/>
    <property type="evidence" value="ECO:0007669"/>
    <property type="project" value="GOC"/>
</dbReference>
<evidence type="ECO:0000313" key="4">
    <source>
        <dbReference type="Proteomes" id="UP001165122"/>
    </source>
</evidence>
<feature type="transmembrane region" description="Helical" evidence="2">
    <location>
        <begin position="44"/>
        <end position="64"/>
    </location>
</feature>
<feature type="compositionally biased region" description="Acidic residues" evidence="1">
    <location>
        <begin position="243"/>
        <end position="253"/>
    </location>
</feature>
<dbReference type="Proteomes" id="UP001165122">
    <property type="component" value="Unassembled WGS sequence"/>
</dbReference>
<keyword evidence="4" id="KW-1185">Reference proteome</keyword>
<evidence type="ECO:0000256" key="1">
    <source>
        <dbReference type="SAM" id="MobiDB-lite"/>
    </source>
</evidence>
<dbReference type="PANTHER" id="PTHR14859:SF1">
    <property type="entry name" value="PGAP2-INTERACTING PROTEIN"/>
    <property type="match status" value="1"/>
</dbReference>
<accession>A0A9W7FSI7</accession>
<keyword evidence="2" id="KW-0472">Membrane</keyword>
<feature type="region of interest" description="Disordered" evidence="1">
    <location>
        <begin position="239"/>
        <end position="261"/>
    </location>
</feature>
<dbReference type="SUPFAM" id="SSF56219">
    <property type="entry name" value="DNase I-like"/>
    <property type="match status" value="1"/>
</dbReference>
<keyword evidence="2" id="KW-1133">Transmembrane helix</keyword>